<sequence>MSIITQGELDEFEQLYIESAVEWTIHKNFKLEKVLTEKFNKDLLKKVW</sequence>
<reference evidence="1" key="1">
    <citation type="journal article" date="2014" name="Int. J. Syst. Evol. Microbiol.">
        <title>Complete genome sequence of Corynebacterium casei LMG S-19264T (=DSM 44701T), isolated from a smear-ripened cheese.</title>
        <authorList>
            <consortium name="US DOE Joint Genome Institute (JGI-PGF)"/>
            <person name="Walter F."/>
            <person name="Albersmeier A."/>
            <person name="Kalinowski J."/>
            <person name="Ruckert C."/>
        </authorList>
    </citation>
    <scope>NUCLEOTIDE SEQUENCE</scope>
    <source>
        <strain evidence="1">KCTC 12368</strain>
    </source>
</reference>
<name>A0A918QAY1_9BACT</name>
<gene>
    <name evidence="1" type="ORF">GCM10007049_33130</name>
</gene>
<proteinExistence type="predicted"/>
<accession>A0A918QAY1</accession>
<reference evidence="1" key="2">
    <citation type="submission" date="2020-09" db="EMBL/GenBank/DDBJ databases">
        <authorList>
            <person name="Sun Q."/>
            <person name="Kim S."/>
        </authorList>
    </citation>
    <scope>NUCLEOTIDE SEQUENCE</scope>
    <source>
        <strain evidence="1">KCTC 12368</strain>
    </source>
</reference>
<comment type="caution">
    <text evidence="1">The sequence shown here is derived from an EMBL/GenBank/DDBJ whole genome shotgun (WGS) entry which is preliminary data.</text>
</comment>
<dbReference type="EMBL" id="BMWX01000007">
    <property type="protein sequence ID" value="GGZ37312.1"/>
    <property type="molecule type" value="Genomic_DNA"/>
</dbReference>
<dbReference type="Proteomes" id="UP000619457">
    <property type="component" value="Unassembled WGS sequence"/>
</dbReference>
<evidence type="ECO:0000313" key="1">
    <source>
        <dbReference type="EMBL" id="GGZ37312.1"/>
    </source>
</evidence>
<protein>
    <submittedName>
        <fullName evidence="1">Uncharacterized protein</fullName>
    </submittedName>
</protein>
<evidence type="ECO:0000313" key="2">
    <source>
        <dbReference type="Proteomes" id="UP000619457"/>
    </source>
</evidence>
<keyword evidence="2" id="KW-1185">Reference proteome</keyword>
<dbReference type="AlphaFoldDB" id="A0A918QAY1"/>
<organism evidence="1 2">
    <name type="scientific">Echinicola pacifica</name>
    <dbReference type="NCBI Taxonomy" id="346377"/>
    <lineage>
        <taxon>Bacteria</taxon>
        <taxon>Pseudomonadati</taxon>
        <taxon>Bacteroidota</taxon>
        <taxon>Cytophagia</taxon>
        <taxon>Cytophagales</taxon>
        <taxon>Cyclobacteriaceae</taxon>
        <taxon>Echinicola</taxon>
    </lineage>
</organism>